<accession>A0ACC0CZZ9</accession>
<keyword evidence="2" id="KW-1185">Reference proteome</keyword>
<name>A0ACC0CZZ9_9PEZI</name>
<gene>
    <name evidence="1" type="ORF">F4821DRAFT_139289</name>
</gene>
<evidence type="ECO:0000313" key="2">
    <source>
        <dbReference type="Proteomes" id="UP001497680"/>
    </source>
</evidence>
<organism evidence="1 2">
    <name type="scientific">Hypoxylon rubiginosum</name>
    <dbReference type="NCBI Taxonomy" id="110542"/>
    <lineage>
        <taxon>Eukaryota</taxon>
        <taxon>Fungi</taxon>
        <taxon>Dikarya</taxon>
        <taxon>Ascomycota</taxon>
        <taxon>Pezizomycotina</taxon>
        <taxon>Sordariomycetes</taxon>
        <taxon>Xylariomycetidae</taxon>
        <taxon>Xylariales</taxon>
        <taxon>Hypoxylaceae</taxon>
        <taxon>Hypoxylon</taxon>
    </lineage>
</organism>
<reference evidence="1 2" key="1">
    <citation type="journal article" date="2022" name="New Phytol.">
        <title>Ecological generalism drives hyperdiversity of secondary metabolite gene clusters in xylarialean endophytes.</title>
        <authorList>
            <person name="Franco M.E.E."/>
            <person name="Wisecaver J.H."/>
            <person name="Arnold A.E."/>
            <person name="Ju Y.M."/>
            <person name="Slot J.C."/>
            <person name="Ahrendt S."/>
            <person name="Moore L.P."/>
            <person name="Eastman K.E."/>
            <person name="Scott K."/>
            <person name="Konkel Z."/>
            <person name="Mondo S.J."/>
            <person name="Kuo A."/>
            <person name="Hayes R.D."/>
            <person name="Haridas S."/>
            <person name="Andreopoulos B."/>
            <person name="Riley R."/>
            <person name="LaButti K."/>
            <person name="Pangilinan J."/>
            <person name="Lipzen A."/>
            <person name="Amirebrahimi M."/>
            <person name="Yan J."/>
            <person name="Adam C."/>
            <person name="Keymanesh K."/>
            <person name="Ng V."/>
            <person name="Louie K."/>
            <person name="Northen T."/>
            <person name="Drula E."/>
            <person name="Henrissat B."/>
            <person name="Hsieh H.M."/>
            <person name="Youens-Clark K."/>
            <person name="Lutzoni F."/>
            <person name="Miadlikowska J."/>
            <person name="Eastwood D.C."/>
            <person name="Hamelin R.C."/>
            <person name="Grigoriev I.V."/>
            <person name="U'Ren J.M."/>
        </authorList>
    </citation>
    <scope>NUCLEOTIDE SEQUENCE [LARGE SCALE GENOMIC DNA]</scope>
    <source>
        <strain evidence="1 2">ER1909</strain>
    </source>
</reference>
<proteinExistence type="predicted"/>
<evidence type="ECO:0000313" key="1">
    <source>
        <dbReference type="EMBL" id="KAI6086023.1"/>
    </source>
</evidence>
<sequence>MPMPDFRFRHVALASASAACLLALVTSAQETGTGACTDVHVFLSRGNNEPYPGRQGKLVQAICSGLASCDYEDVAFDNALEVEYCSAIEAGRKAGVAQIAAYNERCPDAKLVVSGYSQGAHVVGDVLGGGGGVFFQGCTTPAAPGLDPDSTPGSAIAAALLFGDTRHTASQSFNTLAGASFDGLFPRTGQQLAGLNKFAGVLRDWCQGDDPICAAGDGKRTYDVQHHLNYFDVYSGAAGEWVKSMLGETTSPSSSSTTALSATSTSTEASSSTVISTTTSSAAISTSTSSLTSTSTSTSSSNSSSTSSASGTSSFTSSIVSSTILPEATDSSTAASPTATPDSSAGIVASCKLHLGLAALGSVLFMIS</sequence>
<protein>
    <submittedName>
        <fullName evidence="1">Carbohydrate esterase family 5 protein</fullName>
    </submittedName>
</protein>
<dbReference type="EMBL" id="MU394319">
    <property type="protein sequence ID" value="KAI6086023.1"/>
    <property type="molecule type" value="Genomic_DNA"/>
</dbReference>
<comment type="caution">
    <text evidence="1">The sequence shown here is derived from an EMBL/GenBank/DDBJ whole genome shotgun (WGS) entry which is preliminary data.</text>
</comment>
<dbReference type="Proteomes" id="UP001497680">
    <property type="component" value="Unassembled WGS sequence"/>
</dbReference>